<evidence type="ECO:0000313" key="1">
    <source>
        <dbReference type="EMBL" id="AKU16762.1"/>
    </source>
</evidence>
<reference evidence="1 2" key="1">
    <citation type="submission" date="2015-03" db="EMBL/GenBank/DDBJ databases">
        <title>Luteipulveratus halotolerans sp. nov., a novel actinobacterium (Dermacoccaceae) from Sarawak, Malaysia.</title>
        <authorList>
            <person name="Juboi H."/>
            <person name="Basik A."/>
            <person name="Shamsul S.S."/>
            <person name="Arnold P."/>
            <person name="Schmitt E.K."/>
            <person name="Sanglier J.-J."/>
            <person name="Yeo T."/>
        </authorList>
    </citation>
    <scope>NUCLEOTIDE SEQUENCE [LARGE SCALE GENOMIC DNA]</scope>
    <source>
        <strain evidence="1 2">MN07-A0370</strain>
    </source>
</reference>
<accession>A0A0K1JJ76</accession>
<keyword evidence="2" id="KW-1185">Reference proteome</keyword>
<name>A0A0K1JJ76_9MICO</name>
<dbReference type="RefSeq" id="WP_052592437.1">
    <property type="nucleotide sequence ID" value="NZ_CP011112.1"/>
</dbReference>
<dbReference type="EMBL" id="CP011112">
    <property type="protein sequence ID" value="AKU16762.1"/>
    <property type="molecule type" value="Genomic_DNA"/>
</dbReference>
<gene>
    <name evidence="1" type="ORF">VV02_14265</name>
</gene>
<dbReference type="Proteomes" id="UP000066480">
    <property type="component" value="Chromosome"/>
</dbReference>
<dbReference type="AlphaFoldDB" id="A0A0K1JJ76"/>
<sequence>MTTVFDTLFQAAEVDIREGSHRRDVPPDEGGRWPISIVLSLPDPMRQEVASLMREAEFYAGPGHFMTGHEEAAHITVRAIEPYRAAAAPVDPIAQRCAAAVRRTARATNALTFALTGVTLTSGSVMAQLEPSDQRAWQLMDRMAAELGEDAYYERDDPRDIFYANLIHFAADIRDPAGLIEWSQSRRRIEPVAYRVDTLELVRFHYTENGRDRFMRMSSWCRTPLDA</sequence>
<dbReference type="OrthoDB" id="4311410at2"/>
<dbReference type="KEGG" id="lmoi:VV02_14265"/>
<protein>
    <submittedName>
        <fullName evidence="1">Uncharacterized protein</fullName>
    </submittedName>
</protein>
<evidence type="ECO:0000313" key="2">
    <source>
        <dbReference type="Proteomes" id="UP000066480"/>
    </source>
</evidence>
<organism evidence="1 2">
    <name type="scientific">Luteipulveratus mongoliensis</name>
    <dbReference type="NCBI Taxonomy" id="571913"/>
    <lineage>
        <taxon>Bacteria</taxon>
        <taxon>Bacillati</taxon>
        <taxon>Actinomycetota</taxon>
        <taxon>Actinomycetes</taxon>
        <taxon>Micrococcales</taxon>
        <taxon>Dermacoccaceae</taxon>
        <taxon>Luteipulveratus</taxon>
    </lineage>
</organism>
<proteinExistence type="predicted"/>